<dbReference type="CDD" id="cd02194">
    <property type="entry name" value="ThiL"/>
    <property type="match status" value="1"/>
</dbReference>
<feature type="binding site" evidence="2">
    <location>
        <position position="118"/>
    </location>
    <ligand>
        <name>Mg(2+)</name>
        <dbReference type="ChEBI" id="CHEBI:18420"/>
        <label>1</label>
    </ligand>
</feature>
<dbReference type="SUPFAM" id="SSF55326">
    <property type="entry name" value="PurM N-terminal domain-like"/>
    <property type="match status" value="1"/>
</dbReference>
<feature type="binding site" evidence="2">
    <location>
        <position position="49"/>
    </location>
    <ligand>
        <name>substrate</name>
    </ligand>
</feature>
<dbReference type="InterPro" id="IPR016188">
    <property type="entry name" value="PurM-like_N"/>
</dbReference>
<gene>
    <name evidence="2 5" type="primary">thiL</name>
    <name evidence="5" type="ORF">K2U94_10260</name>
</gene>
<feature type="binding site" evidence="2">
    <location>
        <position position="221"/>
    </location>
    <ligand>
        <name>ATP</name>
        <dbReference type="ChEBI" id="CHEBI:30616"/>
    </ligand>
</feature>
<dbReference type="HAMAP" id="MF_02128">
    <property type="entry name" value="TMP_kinase"/>
    <property type="match status" value="1"/>
</dbReference>
<feature type="binding site" evidence="2">
    <location>
        <position position="25"/>
    </location>
    <ligand>
        <name>Mg(2+)</name>
        <dbReference type="ChEBI" id="CHEBI:18420"/>
        <label>3</label>
    </ligand>
</feature>
<feature type="binding site" evidence="2">
    <location>
        <position position="70"/>
    </location>
    <ligand>
        <name>Mg(2+)</name>
        <dbReference type="ChEBI" id="CHEBI:18420"/>
        <label>2</label>
    </ligand>
</feature>
<feature type="domain" description="PurM-like C-terminal" evidence="4">
    <location>
        <begin position="148"/>
        <end position="309"/>
    </location>
</feature>
<dbReference type="InterPro" id="IPR010918">
    <property type="entry name" value="PurM-like_C_dom"/>
</dbReference>
<comment type="similarity">
    <text evidence="2">Belongs to the thiamine-monophosphate kinase family.</text>
</comment>
<evidence type="ECO:0000313" key="6">
    <source>
        <dbReference type="Proteomes" id="UP001139104"/>
    </source>
</evidence>
<evidence type="ECO:0000256" key="1">
    <source>
        <dbReference type="ARBA" id="ARBA00022977"/>
    </source>
</evidence>
<keyword evidence="2" id="KW-0067">ATP-binding</keyword>
<feature type="domain" description="PurM-like N-terminal" evidence="3">
    <location>
        <begin position="24"/>
        <end position="136"/>
    </location>
</feature>
<comment type="miscellaneous">
    <text evidence="2">Reaction mechanism of ThiL seems to utilize a direct, inline transfer of the gamma-phosphate of ATP to TMP rather than a phosphorylated enzyme intermediate.</text>
</comment>
<reference evidence="5" key="1">
    <citation type="journal article" date="2022" name="ISME J.">
        <title>Identification of active gaseous-alkane degraders at natural gas seeps.</title>
        <authorList>
            <person name="Farhan Ul Haque M."/>
            <person name="Hernandez M."/>
            <person name="Crombie A.T."/>
            <person name="Murrell J.C."/>
        </authorList>
    </citation>
    <scope>NUCLEOTIDE SEQUENCE</scope>
    <source>
        <strain evidence="5">PC2</strain>
    </source>
</reference>
<dbReference type="InterPro" id="IPR036921">
    <property type="entry name" value="PurM-like_N_sf"/>
</dbReference>
<feature type="binding site" evidence="2">
    <location>
        <begin position="117"/>
        <end position="118"/>
    </location>
    <ligand>
        <name>ATP</name>
        <dbReference type="ChEBI" id="CHEBI:30616"/>
    </ligand>
</feature>
<evidence type="ECO:0000256" key="2">
    <source>
        <dbReference type="HAMAP-Rule" id="MF_02128"/>
    </source>
</evidence>
<feature type="binding site" evidence="2">
    <location>
        <position position="325"/>
    </location>
    <ligand>
        <name>substrate</name>
    </ligand>
</feature>
<dbReference type="Proteomes" id="UP001139104">
    <property type="component" value="Unassembled WGS sequence"/>
</dbReference>
<comment type="catalytic activity">
    <reaction evidence="2">
        <text>thiamine phosphate + ATP = thiamine diphosphate + ADP</text>
        <dbReference type="Rhea" id="RHEA:15913"/>
        <dbReference type="ChEBI" id="CHEBI:30616"/>
        <dbReference type="ChEBI" id="CHEBI:37575"/>
        <dbReference type="ChEBI" id="CHEBI:58937"/>
        <dbReference type="ChEBI" id="CHEBI:456216"/>
        <dbReference type="EC" id="2.7.4.16"/>
    </reaction>
</comment>
<keyword evidence="2 5" id="KW-0808">Transferase</keyword>
<keyword evidence="2 5" id="KW-0418">Kinase</keyword>
<feature type="binding site" evidence="2">
    <location>
        <position position="70"/>
    </location>
    <ligand>
        <name>Mg(2+)</name>
        <dbReference type="ChEBI" id="CHEBI:18420"/>
        <label>4</label>
    </ligand>
</feature>
<evidence type="ECO:0000259" key="3">
    <source>
        <dbReference type="Pfam" id="PF00586"/>
    </source>
</evidence>
<dbReference type="SUPFAM" id="SSF56042">
    <property type="entry name" value="PurM C-terminal domain-like"/>
    <property type="match status" value="1"/>
</dbReference>
<comment type="caution">
    <text evidence="5">The sequence shown here is derived from an EMBL/GenBank/DDBJ whole genome shotgun (WGS) entry which is preliminary data.</text>
</comment>
<feature type="binding site" evidence="2">
    <location>
        <position position="222"/>
    </location>
    <ligand>
        <name>Mg(2+)</name>
        <dbReference type="ChEBI" id="CHEBI:18420"/>
        <label>5</label>
    </ligand>
</feature>
<keyword evidence="1 2" id="KW-0784">Thiamine biosynthesis</keyword>
<dbReference type="PANTHER" id="PTHR30270:SF0">
    <property type="entry name" value="THIAMINE-MONOPHOSPHATE KINASE"/>
    <property type="match status" value="1"/>
</dbReference>
<evidence type="ECO:0000313" key="5">
    <source>
        <dbReference type="EMBL" id="MCI4683146.1"/>
    </source>
</evidence>
<dbReference type="PANTHER" id="PTHR30270">
    <property type="entry name" value="THIAMINE-MONOPHOSPHATE KINASE"/>
    <property type="match status" value="1"/>
</dbReference>
<dbReference type="InterPro" id="IPR006283">
    <property type="entry name" value="ThiL-like"/>
</dbReference>
<name>A0ABS9Z7X3_9HYPH</name>
<proteinExistence type="inferred from homology"/>
<dbReference type="NCBIfam" id="TIGR01379">
    <property type="entry name" value="thiL"/>
    <property type="match status" value="1"/>
</dbReference>
<dbReference type="Gene3D" id="3.90.650.10">
    <property type="entry name" value="PurM-like C-terminal domain"/>
    <property type="match status" value="1"/>
</dbReference>
<dbReference type="Pfam" id="PF02769">
    <property type="entry name" value="AIRS_C"/>
    <property type="match status" value="1"/>
</dbReference>
<organism evidence="5 6">
    <name type="scientific">Candidatus Rhodoblastus alkanivorans</name>
    <dbReference type="NCBI Taxonomy" id="2954117"/>
    <lineage>
        <taxon>Bacteria</taxon>
        <taxon>Pseudomonadati</taxon>
        <taxon>Pseudomonadota</taxon>
        <taxon>Alphaproteobacteria</taxon>
        <taxon>Hyphomicrobiales</taxon>
        <taxon>Rhodoblastaceae</taxon>
        <taxon>Rhodoblastus</taxon>
    </lineage>
</organism>
<feature type="binding site" evidence="2">
    <location>
        <position position="144"/>
    </location>
    <ligand>
        <name>ATP</name>
        <dbReference type="ChEBI" id="CHEBI:30616"/>
    </ligand>
</feature>
<feature type="binding site" evidence="2">
    <location>
        <position position="219"/>
    </location>
    <ligand>
        <name>Mg(2+)</name>
        <dbReference type="ChEBI" id="CHEBI:18420"/>
        <label>3</label>
    </ligand>
</feature>
<sequence length="328" mass="33349">MDEADLIARYFAPLAGPGGLGLRDDAALVAPPAGAEIVLTADALVAGVHFFAGDPPEAIAAKALAVNLSDLAAKAADPLGFLLTIALPGDWTPQWLEVFAKGLGDLARESRCPLLGGDTVATPGPLTLSITALGSVPAGRMIRRAGAKPGDRLYVSGTIGDAALGLALRRAELEGAPAPPWVDALDAAQKAHLVRRYLVPEPRLALTPALRACASAAMDVSDGLAGDLSALLRASGVGARVDLREAPLSPAAAAALRADPGLFEILFSSGDDYEILCAAAPEQAVRFEALAGGAVTAIGEVGPASAGAVFLGPDGDKLNFARDRYSHF</sequence>
<dbReference type="InterPro" id="IPR036676">
    <property type="entry name" value="PurM-like_C_sf"/>
</dbReference>
<keyword evidence="6" id="KW-1185">Reference proteome</keyword>
<evidence type="ECO:0000259" key="4">
    <source>
        <dbReference type="Pfam" id="PF02769"/>
    </source>
</evidence>
<comment type="pathway">
    <text evidence="2">Cofactor biosynthesis; thiamine diphosphate biosynthesis; thiamine diphosphate from thiamine phosphate: step 1/1.</text>
</comment>
<keyword evidence="2" id="KW-0460">Magnesium</keyword>
<dbReference type="Gene3D" id="3.30.1330.10">
    <property type="entry name" value="PurM-like, N-terminal domain"/>
    <property type="match status" value="1"/>
</dbReference>
<feature type="binding site" evidence="2">
    <location>
        <position position="70"/>
    </location>
    <ligand>
        <name>Mg(2+)</name>
        <dbReference type="ChEBI" id="CHEBI:18420"/>
        <label>3</label>
    </ligand>
</feature>
<dbReference type="Pfam" id="PF00586">
    <property type="entry name" value="AIRS"/>
    <property type="match status" value="1"/>
</dbReference>
<protein>
    <recommendedName>
        <fullName evidence="2">Thiamine-monophosphate kinase</fullName>
        <shortName evidence="2">TMP kinase</shortName>
        <shortName evidence="2">Thiamine-phosphate kinase</shortName>
        <ecNumber evidence="2">2.7.4.16</ecNumber>
    </recommendedName>
</protein>
<feature type="binding site" evidence="2">
    <location>
        <position position="25"/>
    </location>
    <ligand>
        <name>Mg(2+)</name>
        <dbReference type="ChEBI" id="CHEBI:18420"/>
        <label>4</label>
    </ligand>
</feature>
<keyword evidence="2" id="KW-0479">Metal-binding</keyword>
<dbReference type="GO" id="GO:0009030">
    <property type="term" value="F:thiamine-phosphate kinase activity"/>
    <property type="evidence" value="ECO:0007669"/>
    <property type="project" value="UniProtKB-EC"/>
</dbReference>
<accession>A0ABS9Z7X3</accession>
<feature type="binding site" evidence="2">
    <location>
        <position position="42"/>
    </location>
    <ligand>
        <name>Mg(2+)</name>
        <dbReference type="ChEBI" id="CHEBI:18420"/>
        <label>2</label>
    </ligand>
</feature>
<dbReference type="EC" id="2.7.4.16" evidence="2"/>
<dbReference type="EMBL" id="JAIVFP010000001">
    <property type="protein sequence ID" value="MCI4683146.1"/>
    <property type="molecule type" value="Genomic_DNA"/>
</dbReference>
<feature type="binding site" evidence="2">
    <location>
        <position position="42"/>
    </location>
    <ligand>
        <name>Mg(2+)</name>
        <dbReference type="ChEBI" id="CHEBI:18420"/>
        <label>1</label>
    </ligand>
</feature>
<comment type="function">
    <text evidence="2">Catalyzes the ATP-dependent phosphorylation of thiamine-monophosphate (TMP) to form thiamine-pyrophosphate (TPP), the active form of vitamin B1.</text>
</comment>
<keyword evidence="2" id="KW-0547">Nucleotide-binding</keyword>
<feature type="binding site" evidence="2">
    <location>
        <position position="271"/>
    </location>
    <ligand>
        <name>substrate</name>
    </ligand>
</feature>
<feature type="binding site" evidence="2">
    <location>
        <position position="40"/>
    </location>
    <ligand>
        <name>Mg(2+)</name>
        <dbReference type="ChEBI" id="CHEBI:18420"/>
        <label>4</label>
    </ligand>
</feature>
<comment type="caution">
    <text evidence="2">Lacks conserved residue(s) required for the propagation of feature annotation.</text>
</comment>
<dbReference type="PIRSF" id="PIRSF005303">
    <property type="entry name" value="Thiam_monoph_kin"/>
    <property type="match status" value="1"/>
</dbReference>